<reference evidence="2 3" key="1">
    <citation type="submission" date="2021-06" db="EMBL/GenBank/DDBJ databases">
        <title>Candida outbreak in Lebanon.</title>
        <authorList>
            <person name="Finianos M."/>
        </authorList>
    </citation>
    <scope>NUCLEOTIDE SEQUENCE [LARGE SCALE GENOMIC DNA]</scope>
    <source>
        <strain evidence="2">CA3LBN</strain>
    </source>
</reference>
<evidence type="ECO:0000313" key="3">
    <source>
        <dbReference type="Proteomes" id="UP000825434"/>
    </source>
</evidence>
<evidence type="ECO:0000313" key="2">
    <source>
        <dbReference type="EMBL" id="QWU85983.1"/>
    </source>
</evidence>
<dbReference type="PANTHER" id="PTHR21024:SF0">
    <property type="entry name" value="ELECTRON TRANSFER FLAVOPROTEIN REGULATORY FACTOR 1"/>
    <property type="match status" value="1"/>
</dbReference>
<protein>
    <recommendedName>
        <fullName evidence="4">LYR motif-containing protein 5</fullName>
    </recommendedName>
</protein>
<evidence type="ECO:0000256" key="1">
    <source>
        <dbReference type="ARBA" id="ARBA00009508"/>
    </source>
</evidence>
<dbReference type="InterPro" id="IPR052000">
    <property type="entry name" value="ETFRF1"/>
</dbReference>
<dbReference type="Pfam" id="PF13233">
    <property type="entry name" value="Complex1_LYR_2"/>
    <property type="match status" value="1"/>
</dbReference>
<keyword evidence="3" id="KW-1185">Reference proteome</keyword>
<dbReference type="Proteomes" id="UP000825434">
    <property type="component" value="Chromosome 1"/>
</dbReference>
<name>A0ABX8I292_9ASCO</name>
<accession>A0ABX8I292</accession>
<dbReference type="CDD" id="cd20265">
    <property type="entry name" value="Complex1_LYR_ETFRF1_LYRM5"/>
    <property type="match status" value="1"/>
</dbReference>
<organism evidence="2 3">
    <name type="scientific">Candidozyma haemuli</name>
    <dbReference type="NCBI Taxonomy" id="45357"/>
    <lineage>
        <taxon>Eukaryota</taxon>
        <taxon>Fungi</taxon>
        <taxon>Dikarya</taxon>
        <taxon>Ascomycota</taxon>
        <taxon>Saccharomycotina</taxon>
        <taxon>Pichiomycetes</taxon>
        <taxon>Metschnikowiaceae</taxon>
        <taxon>Candidozyma</taxon>
    </lineage>
</organism>
<proteinExistence type="inferred from homology"/>
<sequence>MNPKVRSLFKQLLYMGKDYPIESGGYSKFSNSLKGAFRKTPVNSEEDLTQALKKGEYIIKELEALYFLRRYRHLKRTYYND</sequence>
<dbReference type="InterPro" id="IPR045296">
    <property type="entry name" value="Complex1_LYR_ETFRF1_LYRM5"/>
</dbReference>
<gene>
    <name evidence="2" type="ORF">CA3LBN_000201</name>
</gene>
<dbReference type="PANTHER" id="PTHR21024">
    <property type="entry name" value="GROWTH HORMONE-INDUCIBLE SOLUBLE PROTEIN-RELATED"/>
    <property type="match status" value="1"/>
</dbReference>
<comment type="similarity">
    <text evidence="1">Belongs to the complex I LYR family.</text>
</comment>
<evidence type="ECO:0008006" key="4">
    <source>
        <dbReference type="Google" id="ProtNLM"/>
    </source>
</evidence>
<dbReference type="EMBL" id="CP076661">
    <property type="protein sequence ID" value="QWU85983.1"/>
    <property type="molecule type" value="Genomic_DNA"/>
</dbReference>